<keyword evidence="2" id="KW-1185">Reference proteome</keyword>
<accession>A0ABQ0NZK4</accession>
<dbReference type="RefSeq" id="WP_018979438.1">
    <property type="nucleotide sequence ID" value="NZ_BAQD01000022.1"/>
</dbReference>
<reference evidence="1" key="1">
    <citation type="submission" date="2013-04" db="EMBL/GenBank/DDBJ databases">
        <title>The genome sequencing project of 58 acetic acid bacteria.</title>
        <authorList>
            <person name="Okamoto-Kainuma A."/>
            <person name="Ishikawa M."/>
            <person name="Umino S."/>
            <person name="Koizumi Y."/>
            <person name="Shiwa Y."/>
            <person name="Yoshikawa H."/>
            <person name="Matsutani M."/>
            <person name="Matsushita K."/>
        </authorList>
    </citation>
    <scope>NUCLEOTIDE SEQUENCE</scope>
    <source>
        <strain evidence="1">DSM 15669</strain>
    </source>
</reference>
<dbReference type="Proteomes" id="UP001062901">
    <property type="component" value="Unassembled WGS sequence"/>
</dbReference>
<comment type="caution">
    <text evidence="1">The sequence shown here is derived from an EMBL/GenBank/DDBJ whole genome shotgun (WGS) entry which is preliminary data.</text>
</comment>
<name>A0ABQ0NZK4_9PROT</name>
<organism evidence="1 2">
    <name type="scientific">Saccharibacter floricola DSM 15669</name>
    <dbReference type="NCBI Taxonomy" id="1123227"/>
    <lineage>
        <taxon>Bacteria</taxon>
        <taxon>Pseudomonadati</taxon>
        <taxon>Pseudomonadota</taxon>
        <taxon>Alphaproteobacteria</taxon>
        <taxon>Acetobacterales</taxon>
        <taxon>Acetobacteraceae</taxon>
        <taxon>Saccharibacter</taxon>
    </lineage>
</organism>
<evidence type="ECO:0000313" key="2">
    <source>
        <dbReference type="Proteomes" id="UP001062901"/>
    </source>
</evidence>
<evidence type="ECO:0008006" key="3">
    <source>
        <dbReference type="Google" id="ProtNLM"/>
    </source>
</evidence>
<gene>
    <name evidence="1" type="ORF">AA15669_1321</name>
</gene>
<proteinExistence type="predicted"/>
<sequence>MTTQTYRTVAPALQRHYGVELRGITHFTHERPLATDAAPSYAPVTAPNNGIPAIVGSTIDPQVVRALVTPTKAAQIYGEVQKGSRTQRVVYFPFSENSGTTAAYGDFSQAGATGANVNWEPRETFIYQTWIKYGDLETEMMGEASVSWINELRTSAVMTLNKRANLISLFGIDGKNVRGALNDPDLPPAISPTPKAGAQSGKTVTSWAETGDPIAIFGDVQELFRRLNAQLQGLIDTNSELVLVIPSELSNVLTYTNSFGITLSDILKKSFPNMTIETLPEAGPAMAGGNGGITQRIIQLFAKAIDGVETVFTAFSSKLIMHRLETYSTSYRQKASQGSSGTVWRRPMACATMIGV</sequence>
<dbReference type="EMBL" id="BAQD01000022">
    <property type="protein sequence ID" value="GBQ07297.1"/>
    <property type="molecule type" value="Genomic_DNA"/>
</dbReference>
<protein>
    <recommendedName>
        <fullName evidence="3">DUF2184 domain-containing protein</fullName>
    </recommendedName>
</protein>
<evidence type="ECO:0000313" key="1">
    <source>
        <dbReference type="EMBL" id="GBQ07297.1"/>
    </source>
</evidence>